<accession>A0A0L6V1V4</accession>
<dbReference type="Proteomes" id="UP000037035">
    <property type="component" value="Unassembled WGS sequence"/>
</dbReference>
<dbReference type="AlphaFoldDB" id="A0A0L6V1V4"/>
<evidence type="ECO:0000313" key="2">
    <source>
        <dbReference type="Proteomes" id="UP000037035"/>
    </source>
</evidence>
<sequence>MYCNFKVASEGKIPPFKHNLFLGFSKQILDKPIVGRFGAAVDSPTFHDHQNSFLIDGIFNEPDPDGVKIIQHLCLLLEGILQHQTYHFMCRFAMARKFMALFNQTILTENVAPILKEWERKLRILNAFLVHHNVTYRQNNDMEHNCRSLRKYFLMMQRGFVLCQNTSLDIKNFFHPLYPLTRIIVLIVSNLPLKQPKWMLMVVGLNNHLSQNKIDCWRGICHIFLTNKTLLSNEKKINMKYTHHIKLFFGDFFFGIQVDRIIIRKKYMEPPWGFLNVSMSYPISIYICIPPVTSCNTVGSAAKEGQNSSTPTLPTESLYLDQF</sequence>
<evidence type="ECO:0000313" key="1">
    <source>
        <dbReference type="EMBL" id="KNZ54135.1"/>
    </source>
</evidence>
<keyword evidence="2" id="KW-1185">Reference proteome</keyword>
<comment type="caution">
    <text evidence="1">The sequence shown here is derived from an EMBL/GenBank/DDBJ whole genome shotgun (WGS) entry which is preliminary data.</text>
</comment>
<proteinExistence type="predicted"/>
<gene>
    <name evidence="1" type="ORF">VP01_3030g1</name>
</gene>
<name>A0A0L6V1V4_9BASI</name>
<reference evidence="1 2" key="1">
    <citation type="submission" date="2015-08" db="EMBL/GenBank/DDBJ databases">
        <title>Next Generation Sequencing and Analysis of the Genome of Puccinia sorghi L Schw, the Causal Agent of Maize Common Rust.</title>
        <authorList>
            <person name="Rochi L."/>
            <person name="Burguener G."/>
            <person name="Darino M."/>
            <person name="Turjanski A."/>
            <person name="Kreff E."/>
            <person name="Dieguez M.J."/>
            <person name="Sacco F."/>
        </authorList>
    </citation>
    <scope>NUCLEOTIDE SEQUENCE [LARGE SCALE GENOMIC DNA]</scope>
    <source>
        <strain evidence="1 2">RO10H11247</strain>
    </source>
</reference>
<protein>
    <submittedName>
        <fullName evidence="1">AKL13 protein</fullName>
    </submittedName>
</protein>
<organism evidence="1 2">
    <name type="scientific">Puccinia sorghi</name>
    <dbReference type="NCBI Taxonomy" id="27349"/>
    <lineage>
        <taxon>Eukaryota</taxon>
        <taxon>Fungi</taxon>
        <taxon>Dikarya</taxon>
        <taxon>Basidiomycota</taxon>
        <taxon>Pucciniomycotina</taxon>
        <taxon>Pucciniomycetes</taxon>
        <taxon>Pucciniales</taxon>
        <taxon>Pucciniaceae</taxon>
        <taxon>Puccinia</taxon>
    </lineage>
</organism>
<dbReference type="EMBL" id="LAVV01007981">
    <property type="protein sequence ID" value="KNZ54135.1"/>
    <property type="molecule type" value="Genomic_DNA"/>
</dbReference>
<dbReference type="VEuPathDB" id="FungiDB:VP01_3030g1"/>